<evidence type="ECO:0000256" key="1">
    <source>
        <dbReference type="ARBA" id="ARBA00022679"/>
    </source>
</evidence>
<keyword evidence="5" id="KW-1185">Reference proteome</keyword>
<organism evidence="4 5">
    <name type="scientific">Shewanella salipaludis</name>
    <dbReference type="NCBI Taxonomy" id="2723052"/>
    <lineage>
        <taxon>Bacteria</taxon>
        <taxon>Pseudomonadati</taxon>
        <taxon>Pseudomonadota</taxon>
        <taxon>Gammaproteobacteria</taxon>
        <taxon>Alteromonadales</taxon>
        <taxon>Shewanellaceae</taxon>
        <taxon>Shewanella</taxon>
    </lineage>
</organism>
<sequence length="163" mass="17799">MLLRTIAPSDWEAIVKIQDECYSQLAPESLAVLQSKWRAAPESCFVIQAGQTLVGYCLAHPWTGDNPPPLYHCIGELPQADTLYLHDMAISVGAQGLGAGRQALARLQQRARELGLTSLSLVAVQGAAGYWQKMGFRAKPLTKSLDSYTQDACYMVMVLDDDA</sequence>
<evidence type="ECO:0000256" key="2">
    <source>
        <dbReference type="ARBA" id="ARBA00023315"/>
    </source>
</evidence>
<keyword evidence="1" id="KW-0808">Transferase</keyword>
<comment type="caution">
    <text evidence="4">The sequence shown here is derived from an EMBL/GenBank/DDBJ whole genome shotgun (WGS) entry which is preliminary data.</text>
</comment>
<dbReference type="InterPro" id="IPR000182">
    <property type="entry name" value="GNAT_dom"/>
</dbReference>
<reference evidence="4" key="1">
    <citation type="submission" date="2020-04" db="EMBL/GenBank/DDBJ databases">
        <title>Description of Shewanella salipaludis sp. nov., isolated from a salt marsh.</title>
        <authorList>
            <person name="Park S."/>
            <person name="Yoon J.-H."/>
        </authorList>
    </citation>
    <scope>NUCLEOTIDE SEQUENCE</scope>
    <source>
        <strain evidence="4">SHSM-M6</strain>
    </source>
</reference>
<dbReference type="Gene3D" id="3.40.630.30">
    <property type="match status" value="1"/>
</dbReference>
<dbReference type="InterPro" id="IPR016181">
    <property type="entry name" value="Acyl_CoA_acyltransferase"/>
</dbReference>
<dbReference type="GO" id="GO:0016747">
    <property type="term" value="F:acyltransferase activity, transferring groups other than amino-acyl groups"/>
    <property type="evidence" value="ECO:0007669"/>
    <property type="project" value="InterPro"/>
</dbReference>
<feature type="domain" description="N-acetyltransferase" evidence="3">
    <location>
        <begin position="1"/>
        <end position="160"/>
    </location>
</feature>
<evidence type="ECO:0000313" key="4">
    <source>
        <dbReference type="EMBL" id="NMH65671.1"/>
    </source>
</evidence>
<dbReference type="RefSeq" id="WP_169564405.1">
    <property type="nucleotide sequence ID" value="NZ_JAAXYH010000007.1"/>
</dbReference>
<accession>A0A972G189</accession>
<keyword evidence="2" id="KW-0012">Acyltransferase</keyword>
<protein>
    <submittedName>
        <fullName evidence="4">GNAT family N-acetyltransferase</fullName>
    </submittedName>
</protein>
<name>A0A972G189_9GAMM</name>
<evidence type="ECO:0000313" key="5">
    <source>
        <dbReference type="Proteomes" id="UP000737113"/>
    </source>
</evidence>
<dbReference type="EMBL" id="JAAXYH010000007">
    <property type="protein sequence ID" value="NMH65671.1"/>
    <property type="molecule type" value="Genomic_DNA"/>
</dbReference>
<dbReference type="PANTHER" id="PTHR43877">
    <property type="entry name" value="AMINOALKYLPHOSPHONATE N-ACETYLTRANSFERASE-RELATED-RELATED"/>
    <property type="match status" value="1"/>
</dbReference>
<dbReference type="Pfam" id="PF00583">
    <property type="entry name" value="Acetyltransf_1"/>
    <property type="match status" value="1"/>
</dbReference>
<dbReference type="Proteomes" id="UP000737113">
    <property type="component" value="Unassembled WGS sequence"/>
</dbReference>
<gene>
    <name evidence="4" type="ORF">HC757_10890</name>
</gene>
<dbReference type="CDD" id="cd04301">
    <property type="entry name" value="NAT_SF"/>
    <property type="match status" value="1"/>
</dbReference>
<dbReference type="InterPro" id="IPR050832">
    <property type="entry name" value="Bact_Acetyltransf"/>
</dbReference>
<evidence type="ECO:0000259" key="3">
    <source>
        <dbReference type="PROSITE" id="PS51186"/>
    </source>
</evidence>
<dbReference type="AlphaFoldDB" id="A0A972G189"/>
<dbReference type="SUPFAM" id="SSF55729">
    <property type="entry name" value="Acyl-CoA N-acyltransferases (Nat)"/>
    <property type="match status" value="1"/>
</dbReference>
<dbReference type="PROSITE" id="PS51186">
    <property type="entry name" value="GNAT"/>
    <property type="match status" value="1"/>
</dbReference>
<proteinExistence type="predicted"/>